<dbReference type="InterPro" id="IPR032675">
    <property type="entry name" value="LRR_dom_sf"/>
</dbReference>
<dbReference type="OrthoDB" id="7800715at2759"/>
<dbReference type="SUPFAM" id="SSF81383">
    <property type="entry name" value="F-box domain"/>
    <property type="match status" value="1"/>
</dbReference>
<evidence type="ECO:0000313" key="3">
    <source>
        <dbReference type="Proteomes" id="UP001151699"/>
    </source>
</evidence>
<dbReference type="InterPro" id="IPR036047">
    <property type="entry name" value="F-box-like_dom_sf"/>
</dbReference>
<accession>A0A9Q0NFD3</accession>
<sequence>MERVSDEILLKIFGYLGIRSLTNCKMVCKRWKMWASEVKLEQLVIRNYRLEDSQFYDGKWLSTDEPIDLDDITNIFSLRRFDLIPFQLDRLKRLIVYLRFGNSTSDQISIATLNKLTRLEHLQLMNEGWYAE</sequence>
<gene>
    <name evidence="2" type="ORF">Bhyg_03714</name>
</gene>
<reference evidence="2" key="1">
    <citation type="submission" date="2022-07" db="EMBL/GenBank/DDBJ databases">
        <authorList>
            <person name="Trinca V."/>
            <person name="Uliana J.V.C."/>
            <person name="Torres T.T."/>
            <person name="Ward R.J."/>
            <person name="Monesi N."/>
        </authorList>
    </citation>
    <scope>NUCLEOTIDE SEQUENCE</scope>
    <source>
        <strain evidence="2">HSMRA1968</strain>
        <tissue evidence="2">Whole embryos</tissue>
    </source>
</reference>
<dbReference type="Gene3D" id="3.80.10.10">
    <property type="entry name" value="Ribonuclease Inhibitor"/>
    <property type="match status" value="1"/>
</dbReference>
<comment type="caution">
    <text evidence="2">The sequence shown here is derived from an EMBL/GenBank/DDBJ whole genome shotgun (WGS) entry which is preliminary data.</text>
</comment>
<dbReference type="PROSITE" id="PS50181">
    <property type="entry name" value="FBOX"/>
    <property type="match status" value="1"/>
</dbReference>
<name>A0A9Q0NFD3_9DIPT</name>
<evidence type="ECO:0000313" key="2">
    <source>
        <dbReference type="EMBL" id="KAJ6648484.1"/>
    </source>
</evidence>
<keyword evidence="3" id="KW-1185">Reference proteome</keyword>
<feature type="domain" description="F-box" evidence="1">
    <location>
        <begin position="1"/>
        <end position="48"/>
    </location>
</feature>
<organism evidence="2 3">
    <name type="scientific">Pseudolycoriella hygida</name>
    <dbReference type="NCBI Taxonomy" id="35572"/>
    <lineage>
        <taxon>Eukaryota</taxon>
        <taxon>Metazoa</taxon>
        <taxon>Ecdysozoa</taxon>
        <taxon>Arthropoda</taxon>
        <taxon>Hexapoda</taxon>
        <taxon>Insecta</taxon>
        <taxon>Pterygota</taxon>
        <taxon>Neoptera</taxon>
        <taxon>Endopterygota</taxon>
        <taxon>Diptera</taxon>
        <taxon>Nematocera</taxon>
        <taxon>Sciaroidea</taxon>
        <taxon>Sciaridae</taxon>
        <taxon>Pseudolycoriella</taxon>
    </lineage>
</organism>
<feature type="non-terminal residue" evidence="2">
    <location>
        <position position="132"/>
    </location>
</feature>
<protein>
    <recommendedName>
        <fullName evidence="1">F-box domain-containing protein</fullName>
    </recommendedName>
</protein>
<dbReference type="InterPro" id="IPR001810">
    <property type="entry name" value="F-box_dom"/>
</dbReference>
<dbReference type="Pfam" id="PF12937">
    <property type="entry name" value="F-box-like"/>
    <property type="match status" value="1"/>
</dbReference>
<evidence type="ECO:0000259" key="1">
    <source>
        <dbReference type="PROSITE" id="PS50181"/>
    </source>
</evidence>
<proteinExistence type="predicted"/>
<dbReference type="Proteomes" id="UP001151699">
    <property type="component" value="Chromosome A"/>
</dbReference>
<dbReference type="AlphaFoldDB" id="A0A9Q0NFD3"/>
<dbReference type="EMBL" id="WJQU01000001">
    <property type="protein sequence ID" value="KAJ6648484.1"/>
    <property type="molecule type" value="Genomic_DNA"/>
</dbReference>